<evidence type="ECO:0000256" key="6">
    <source>
        <dbReference type="SAM" id="MobiDB-lite"/>
    </source>
</evidence>
<evidence type="ECO:0000259" key="8">
    <source>
        <dbReference type="Pfam" id="PF20946"/>
    </source>
</evidence>
<dbReference type="InterPro" id="IPR048591">
    <property type="entry name" value="WDHD1/CFT4_hel"/>
</dbReference>
<feature type="compositionally biased region" description="Basic and acidic residues" evidence="6">
    <location>
        <begin position="1022"/>
        <end position="1034"/>
    </location>
</feature>
<proteinExistence type="predicted"/>
<feature type="region of interest" description="Disordered" evidence="6">
    <location>
        <begin position="871"/>
        <end position="900"/>
    </location>
</feature>
<dbReference type="Pfam" id="PF24817">
    <property type="entry name" value="WD40_WDHD1_1st"/>
    <property type="match status" value="1"/>
</dbReference>
<keyword evidence="11" id="KW-1185">Reference proteome</keyword>
<evidence type="ECO:0000313" key="10">
    <source>
        <dbReference type="EMBL" id="KAK1921616.1"/>
    </source>
</evidence>
<dbReference type="Proteomes" id="UP001182556">
    <property type="component" value="Unassembled WGS sequence"/>
</dbReference>
<evidence type="ECO:0000256" key="4">
    <source>
        <dbReference type="ARBA" id="ARBA00023242"/>
    </source>
</evidence>
<feature type="compositionally biased region" description="Basic and acidic residues" evidence="6">
    <location>
        <begin position="882"/>
        <end position="898"/>
    </location>
</feature>
<evidence type="ECO:0000256" key="5">
    <source>
        <dbReference type="PROSITE-ProRule" id="PRU00221"/>
    </source>
</evidence>
<dbReference type="InterPro" id="IPR022100">
    <property type="entry name" value="WDHD1/CFT4_beta-prop_2nd"/>
</dbReference>
<dbReference type="GO" id="GO:0000278">
    <property type="term" value="P:mitotic cell cycle"/>
    <property type="evidence" value="ECO:0007669"/>
    <property type="project" value="TreeGrafter"/>
</dbReference>
<dbReference type="GO" id="GO:0006261">
    <property type="term" value="P:DNA-templated DNA replication"/>
    <property type="evidence" value="ECO:0007669"/>
    <property type="project" value="TreeGrafter"/>
</dbReference>
<feature type="domain" description="WDHD1/CFT4 second beta-propeller" evidence="7">
    <location>
        <begin position="392"/>
        <end position="683"/>
    </location>
</feature>
<dbReference type="GO" id="GO:0043596">
    <property type="term" value="C:nuclear replication fork"/>
    <property type="evidence" value="ECO:0007669"/>
    <property type="project" value="TreeGrafter"/>
</dbReference>
<comment type="subcellular location">
    <subcellularLocation>
        <location evidence="1">Nucleus</location>
    </subcellularLocation>
</comment>
<dbReference type="Gene3D" id="2.130.10.10">
    <property type="entry name" value="YVTN repeat-like/Quinoprotein amine dehydrogenase"/>
    <property type="match status" value="2"/>
</dbReference>
<keyword evidence="3" id="KW-0677">Repeat</keyword>
<dbReference type="InterPro" id="IPR036322">
    <property type="entry name" value="WD40_repeat_dom_sf"/>
</dbReference>
<feature type="region of interest" description="Disordered" evidence="6">
    <location>
        <begin position="965"/>
        <end position="1045"/>
    </location>
</feature>
<dbReference type="GO" id="GO:0003682">
    <property type="term" value="F:chromatin binding"/>
    <property type="evidence" value="ECO:0007669"/>
    <property type="project" value="TreeGrafter"/>
</dbReference>
<keyword evidence="2 5" id="KW-0853">WD repeat</keyword>
<dbReference type="InterPro" id="IPR057646">
    <property type="entry name" value="WD40_WDHD1_1st"/>
</dbReference>
<dbReference type="Pfam" id="PF20946">
    <property type="entry name" value="Ctf4_C"/>
    <property type="match status" value="1"/>
</dbReference>
<dbReference type="EMBL" id="JAODAN010000010">
    <property type="protein sequence ID" value="KAK1921616.1"/>
    <property type="molecule type" value="Genomic_DNA"/>
</dbReference>
<accession>A0AAD9CTG5</accession>
<dbReference type="PANTHER" id="PTHR19932:SF10">
    <property type="entry name" value="WD REPEAT AND HMG-BOX DNA-BINDING PROTEIN 1"/>
    <property type="match status" value="1"/>
</dbReference>
<name>A0AAD9CTG5_PAPLA</name>
<feature type="domain" description="WDHD1 first WD40" evidence="9">
    <location>
        <begin position="15"/>
        <end position="302"/>
    </location>
</feature>
<dbReference type="SUPFAM" id="SSF50978">
    <property type="entry name" value="WD40 repeat-like"/>
    <property type="match status" value="1"/>
</dbReference>
<feature type="compositionally biased region" description="Acidic residues" evidence="6">
    <location>
        <begin position="1007"/>
        <end position="1021"/>
    </location>
</feature>
<dbReference type="InterPro" id="IPR015943">
    <property type="entry name" value="WD40/YVTN_repeat-like_dom_sf"/>
</dbReference>
<organism evidence="10 11">
    <name type="scientific">Papiliotrema laurentii</name>
    <name type="common">Cryptococcus laurentii</name>
    <dbReference type="NCBI Taxonomy" id="5418"/>
    <lineage>
        <taxon>Eukaryota</taxon>
        <taxon>Fungi</taxon>
        <taxon>Dikarya</taxon>
        <taxon>Basidiomycota</taxon>
        <taxon>Agaricomycotina</taxon>
        <taxon>Tremellomycetes</taxon>
        <taxon>Tremellales</taxon>
        <taxon>Rhynchogastremaceae</taxon>
        <taxon>Papiliotrema</taxon>
    </lineage>
</organism>
<feature type="domain" description="WDHD1/CFT4 helical bundle" evidence="8">
    <location>
        <begin position="691"/>
        <end position="790"/>
    </location>
</feature>
<evidence type="ECO:0000259" key="9">
    <source>
        <dbReference type="Pfam" id="PF24817"/>
    </source>
</evidence>
<evidence type="ECO:0000256" key="3">
    <source>
        <dbReference type="ARBA" id="ARBA00022737"/>
    </source>
</evidence>
<evidence type="ECO:0000259" key="7">
    <source>
        <dbReference type="Pfam" id="PF12341"/>
    </source>
</evidence>
<evidence type="ECO:0008006" key="12">
    <source>
        <dbReference type="Google" id="ProtNLM"/>
    </source>
</evidence>
<evidence type="ECO:0000256" key="2">
    <source>
        <dbReference type="ARBA" id="ARBA00022574"/>
    </source>
</evidence>
<evidence type="ECO:0000313" key="11">
    <source>
        <dbReference type="Proteomes" id="UP001182556"/>
    </source>
</evidence>
<comment type="caution">
    <text evidence="10">The sequence shown here is derived from an EMBL/GenBank/DDBJ whole genome shotgun (WGS) entry which is preliminary data.</text>
</comment>
<dbReference type="PROSITE" id="PS50294">
    <property type="entry name" value="WD_REPEATS_REGION"/>
    <property type="match status" value="1"/>
</dbReference>
<dbReference type="GO" id="GO:0006281">
    <property type="term" value="P:DNA repair"/>
    <property type="evidence" value="ECO:0007669"/>
    <property type="project" value="TreeGrafter"/>
</dbReference>
<reference evidence="10" key="1">
    <citation type="submission" date="2023-02" db="EMBL/GenBank/DDBJ databases">
        <title>Identification and recombinant expression of a fungal hydrolase from Papiliotrema laurentii that hydrolyzes apple cutin and clears colloidal polyester polyurethane.</title>
        <authorList>
            <consortium name="DOE Joint Genome Institute"/>
            <person name="Roman V.A."/>
            <person name="Bojanowski C."/>
            <person name="Crable B.R."/>
            <person name="Wagner D.N."/>
            <person name="Hung C.S."/>
            <person name="Nadeau L.J."/>
            <person name="Schratz L."/>
            <person name="Haridas S."/>
            <person name="Pangilinan J."/>
            <person name="Lipzen A."/>
            <person name="Na H."/>
            <person name="Yan M."/>
            <person name="Ng V."/>
            <person name="Grigoriev I.V."/>
            <person name="Spatafora J.W."/>
            <person name="Barlow D."/>
            <person name="Biffinger J."/>
            <person name="Kelley-Loughnane N."/>
            <person name="Varaljay V.A."/>
            <person name="Crookes-Goodson W.J."/>
        </authorList>
    </citation>
    <scope>NUCLEOTIDE SEQUENCE</scope>
    <source>
        <strain evidence="10">5307AH</strain>
    </source>
</reference>
<gene>
    <name evidence="10" type="ORF">DB88DRAFT_72730</name>
</gene>
<dbReference type="SMART" id="SM00320">
    <property type="entry name" value="WD40"/>
    <property type="match status" value="6"/>
</dbReference>
<keyword evidence="4" id="KW-0539">Nucleus</keyword>
<feature type="region of interest" description="Disordered" evidence="6">
    <location>
        <begin position="828"/>
        <end position="855"/>
    </location>
</feature>
<sequence>MAESLEDNLRSLPVHLSGPTKLCFSPDGATIFTGGTDCLVRIHKADDPDSEPGFHDNHTDAVTSLSCSATSLVTASTDNIARVFSYPQNEFRGFITRSPGVAIRWVSIDPSGERVAVCADDLLVKIVHVDATDRVSLLSDSTRPVRSASWDPTGTYLVTASCDGKLRIYDMKSSTPILLKIMEGVIAPSDPESTVSCYAVWHPKGEYFAIPTRTNEIGIINRDGWSKGHTYIPDGPKAPFSEIAWSPNGKYLVGSTGPNITIWSTESRAVIAKKTIKEGDVSDLAFSPTSNMIAFTSLDGSFTRWTSPIPAGHPDPVKTEEASAKALDRLLDDDFGDDLDEDMEDKGEDVDDMIGEADDWIVDDDGLYAAEDGERTRGGRTEVVNVTKAQAAFAPGSTAMKNKKRYLAFNMIGVVDVTDQETHYVVNVEFHDKAARRGYHFQDHNKYSMASLGEQGIVYAAPSQDGQPSTVYYRPYDSWASQADWTRQLLQGEDALCVAAGGAVGDGMGSVIVATSKGYVRFFSSSGIQRYLWRIGEDAVTMVAGKEMVFIVHREGGTSLDGCQNLRYSILDLDSFELVQEGRVPLPRKTTLSWVGFTAEGSPAIYDSTGLLSVLDRFRRPGQARWVPVLDSNLLSRKQGRTESYWPVGVTNTHFTCVILKGNEKEPWFPRPLIQELDMQMPLLNLDNQQGKLEESVMRGELALSVMSESLALADDDTGDLEHLIRTRQVALDKELLQLVQGACKADNLQRALDITRLMHNSATVDAAAKVAAFYHLPGLQERIADVKHEIEYKRIKERRARRAMAAYHGSTPDGREQVSSKGFTDFAPKTARRSFGGVPPGTGSGAGLRDTTPALSGRSMETFIPETPEAGGRIMETPAPENDRPVSPEGKRRRDVETPVEEFVAPRKRVEDFPASNGAAKNPFAKKAQASNPFAKPAVAKPLDAIKSTSFFDRVDDIESSGIKAKRAKKDKGFPTGPKQTTLFGVKKTLPPAKPQHQDSMVSTETEGEADGDEGMEETQVDDRHILEERKGQEVMSPEPLEED</sequence>
<feature type="repeat" description="WD" evidence="5">
    <location>
        <begin position="138"/>
        <end position="179"/>
    </location>
</feature>
<protein>
    <recommendedName>
        <fullName evidence="12">Minichromosome loss protein Mcl1 middle region domain-containing protein</fullName>
    </recommendedName>
</protein>
<dbReference type="PANTHER" id="PTHR19932">
    <property type="entry name" value="WD REPEAT AND HMG-BOX DNA BINDING PROTEIN"/>
    <property type="match status" value="1"/>
</dbReference>
<dbReference type="Pfam" id="PF12341">
    <property type="entry name" value="Mcl1_mid"/>
    <property type="match status" value="1"/>
</dbReference>
<dbReference type="InterPro" id="IPR001680">
    <property type="entry name" value="WD40_rpt"/>
</dbReference>
<evidence type="ECO:0000256" key="1">
    <source>
        <dbReference type="ARBA" id="ARBA00004123"/>
    </source>
</evidence>
<dbReference type="PROSITE" id="PS50082">
    <property type="entry name" value="WD_REPEATS_2"/>
    <property type="match status" value="1"/>
</dbReference>
<dbReference type="AlphaFoldDB" id="A0AAD9CTG5"/>